<dbReference type="EMBL" id="FPBK01000005">
    <property type="protein sequence ID" value="SFU49359.1"/>
    <property type="molecule type" value="Genomic_DNA"/>
</dbReference>
<proteinExistence type="predicted"/>
<keyword evidence="3" id="KW-1185">Reference proteome</keyword>
<dbReference type="RefSeq" id="WP_093024737.1">
    <property type="nucleotide sequence ID" value="NZ_FPBK01000005.1"/>
</dbReference>
<keyword evidence="1" id="KW-1133">Transmembrane helix</keyword>
<organism evidence="2 3">
    <name type="scientific">Pustulibacterium marinum</name>
    <dbReference type="NCBI Taxonomy" id="1224947"/>
    <lineage>
        <taxon>Bacteria</taxon>
        <taxon>Pseudomonadati</taxon>
        <taxon>Bacteroidota</taxon>
        <taxon>Flavobacteriia</taxon>
        <taxon>Flavobacteriales</taxon>
        <taxon>Flavobacteriaceae</taxon>
        <taxon>Pustulibacterium</taxon>
    </lineage>
</organism>
<feature type="transmembrane region" description="Helical" evidence="1">
    <location>
        <begin position="6"/>
        <end position="24"/>
    </location>
</feature>
<name>A0A1I7GLR5_9FLAO</name>
<sequence>MKKLKPYIQIVVALVLFFSLFAFSDGRNQRRNLKDVEVTFAGDQNLFITEEAVNKLLVQSHENVTNVTKEGLDLNKLERILSNNQMVKKADVYVSVSGELKAIVQQRKPLARVVGKSSFYIDDEGELMPLSQYHSARVPLVEGKITADNQKSVFKIVREIAQDDFLKENIVGVKIAPKGYFLRMRSDDFEVMLGDETNLKYKIKKLKAFYQKALKDKSLDQYSWVNLKYGNQVVCTKK</sequence>
<dbReference type="STRING" id="1224947.SAMN05216480_10565"/>
<keyword evidence="2" id="KW-0132">Cell division</keyword>
<reference evidence="3" key="1">
    <citation type="submission" date="2016-10" db="EMBL/GenBank/DDBJ databases">
        <authorList>
            <person name="Varghese N."/>
            <person name="Submissions S."/>
        </authorList>
    </citation>
    <scope>NUCLEOTIDE SEQUENCE [LARGE SCALE GENOMIC DNA]</scope>
    <source>
        <strain evidence="3">CGMCC 1.12333</strain>
    </source>
</reference>
<evidence type="ECO:0000313" key="2">
    <source>
        <dbReference type="EMBL" id="SFU49359.1"/>
    </source>
</evidence>
<dbReference type="Proteomes" id="UP000199138">
    <property type="component" value="Unassembled WGS sequence"/>
</dbReference>
<evidence type="ECO:0000256" key="1">
    <source>
        <dbReference type="SAM" id="Phobius"/>
    </source>
</evidence>
<keyword evidence="2" id="KW-0131">Cell cycle</keyword>
<dbReference type="AlphaFoldDB" id="A0A1I7GLR5"/>
<keyword evidence="1" id="KW-0812">Transmembrane</keyword>
<keyword evidence="1" id="KW-0472">Membrane</keyword>
<dbReference type="OrthoDB" id="1466667at2"/>
<protein>
    <submittedName>
        <fullName evidence="2">Cell division protein FtsQ</fullName>
    </submittedName>
</protein>
<evidence type="ECO:0000313" key="3">
    <source>
        <dbReference type="Proteomes" id="UP000199138"/>
    </source>
</evidence>
<gene>
    <name evidence="2" type="ORF">SAMN05216480_10565</name>
</gene>
<dbReference type="GO" id="GO:0051301">
    <property type="term" value="P:cell division"/>
    <property type="evidence" value="ECO:0007669"/>
    <property type="project" value="UniProtKB-KW"/>
</dbReference>
<accession>A0A1I7GLR5</accession>